<evidence type="ECO:0000256" key="2">
    <source>
        <dbReference type="ARBA" id="ARBA00022801"/>
    </source>
</evidence>
<dbReference type="SUPFAM" id="SSF55729">
    <property type="entry name" value="Acyl-CoA N-acyltransferases (Nat)"/>
    <property type="match status" value="1"/>
</dbReference>
<dbReference type="Pfam" id="PF13673">
    <property type="entry name" value="Acetyltransf_10"/>
    <property type="match status" value="1"/>
</dbReference>
<organism evidence="4 5">
    <name type="scientific">Polaromonas aquatica</name>
    <dbReference type="NCBI Taxonomy" id="332657"/>
    <lineage>
        <taxon>Bacteria</taxon>
        <taxon>Pseudomonadati</taxon>
        <taxon>Pseudomonadota</taxon>
        <taxon>Betaproteobacteria</taxon>
        <taxon>Burkholderiales</taxon>
        <taxon>Comamonadaceae</taxon>
        <taxon>Polaromonas</taxon>
    </lineage>
</organism>
<dbReference type="InterPro" id="IPR050563">
    <property type="entry name" value="4-hydroxybenzoyl-CoA_TE"/>
</dbReference>
<dbReference type="InterPro" id="IPR000182">
    <property type="entry name" value="GNAT_dom"/>
</dbReference>
<dbReference type="EMBL" id="JBHSRS010000015">
    <property type="protein sequence ID" value="MFC6281005.1"/>
    <property type="molecule type" value="Genomic_DNA"/>
</dbReference>
<dbReference type="CDD" id="cd00586">
    <property type="entry name" value="4HBT"/>
    <property type="match status" value="1"/>
</dbReference>
<dbReference type="Gene3D" id="3.40.630.30">
    <property type="match status" value="1"/>
</dbReference>
<dbReference type="PROSITE" id="PS51186">
    <property type="entry name" value="GNAT"/>
    <property type="match status" value="1"/>
</dbReference>
<dbReference type="PANTHER" id="PTHR31793:SF27">
    <property type="entry name" value="NOVEL THIOESTERASE SUPERFAMILY DOMAIN AND SAPOSIN A-TYPE DOMAIN CONTAINING PROTEIN (0610012H03RIK)"/>
    <property type="match status" value="1"/>
</dbReference>
<feature type="domain" description="N-acetyltransferase" evidence="3">
    <location>
        <begin position="144"/>
        <end position="285"/>
    </location>
</feature>
<dbReference type="InterPro" id="IPR006684">
    <property type="entry name" value="YbgC/YbaW"/>
</dbReference>
<gene>
    <name evidence="4" type="ORF">ACFQND_07145</name>
</gene>
<evidence type="ECO:0000259" key="3">
    <source>
        <dbReference type="PROSITE" id="PS51186"/>
    </source>
</evidence>
<dbReference type="NCBIfam" id="TIGR00051">
    <property type="entry name" value="YbgC/FadM family acyl-CoA thioesterase"/>
    <property type="match status" value="1"/>
</dbReference>
<dbReference type="Pfam" id="PF13279">
    <property type="entry name" value="4HBT_2"/>
    <property type="match status" value="1"/>
</dbReference>
<proteinExistence type="inferred from homology"/>
<evidence type="ECO:0000256" key="1">
    <source>
        <dbReference type="ARBA" id="ARBA00005953"/>
    </source>
</evidence>
<dbReference type="SUPFAM" id="SSF54637">
    <property type="entry name" value="Thioesterase/thiol ester dehydrase-isomerase"/>
    <property type="match status" value="1"/>
</dbReference>
<evidence type="ECO:0000313" key="5">
    <source>
        <dbReference type="Proteomes" id="UP001596270"/>
    </source>
</evidence>
<evidence type="ECO:0000313" key="4">
    <source>
        <dbReference type="EMBL" id="MFC6281005.1"/>
    </source>
</evidence>
<name>A0ABW1TUM4_9BURK</name>
<dbReference type="InterPro" id="IPR029069">
    <property type="entry name" value="HotDog_dom_sf"/>
</dbReference>
<dbReference type="Proteomes" id="UP001596270">
    <property type="component" value="Unassembled WGS sequence"/>
</dbReference>
<comment type="similarity">
    <text evidence="1">Belongs to the 4-hydroxybenzoyl-CoA thioesterase family.</text>
</comment>
<comment type="caution">
    <text evidence="4">The sequence shown here is derived from an EMBL/GenBank/DDBJ whole genome shotgun (WGS) entry which is preliminary data.</text>
</comment>
<dbReference type="GO" id="GO:0016787">
    <property type="term" value="F:hydrolase activity"/>
    <property type="evidence" value="ECO:0007669"/>
    <property type="project" value="UniProtKB-KW"/>
</dbReference>
<accession>A0ABW1TUM4</accession>
<dbReference type="EC" id="3.1.2.-" evidence="4"/>
<keyword evidence="2 4" id="KW-0378">Hydrolase</keyword>
<dbReference type="RefSeq" id="WP_371436059.1">
    <property type="nucleotide sequence ID" value="NZ_JBHSRS010000015.1"/>
</dbReference>
<dbReference type="InterPro" id="IPR016181">
    <property type="entry name" value="Acyl_CoA_acyltransferase"/>
</dbReference>
<protein>
    <submittedName>
        <fullName evidence="4">YbgC/FadM family acyl-CoA thioesterase</fullName>
        <ecNumber evidence="4">3.1.2.-</ecNumber>
    </submittedName>
</protein>
<keyword evidence="5" id="KW-1185">Reference proteome</keyword>
<dbReference type="PANTHER" id="PTHR31793">
    <property type="entry name" value="4-HYDROXYBENZOYL-COA THIOESTERASE FAMILY MEMBER"/>
    <property type="match status" value="1"/>
</dbReference>
<reference evidence="5" key="1">
    <citation type="journal article" date="2019" name="Int. J. Syst. Evol. Microbiol.">
        <title>The Global Catalogue of Microorganisms (GCM) 10K type strain sequencing project: providing services to taxonomists for standard genome sequencing and annotation.</title>
        <authorList>
            <consortium name="The Broad Institute Genomics Platform"/>
            <consortium name="The Broad Institute Genome Sequencing Center for Infectious Disease"/>
            <person name="Wu L."/>
            <person name="Ma J."/>
        </authorList>
    </citation>
    <scope>NUCLEOTIDE SEQUENCE [LARGE SCALE GENOMIC DNA]</scope>
    <source>
        <strain evidence="5">CCUG 39402</strain>
    </source>
</reference>
<sequence length="285" mass="32086">MTRQDFRFFHPLRVRWAEVDMQKIVFNAHYLMYFDTAITDYWCALALPYEEAMQQLGGDLYVKKASIEYHGSAHFDDRIDVALKCTRIGNSSMVFSGAIFRDDERLITGELIYVFADPLTQKAQSVPDALRNVLMRFEEGASMGNIRVGPWAELGPDAAKVRTEVFVQEQGIPMDMEWDEADHTALHAVAYNGLGQAVATGRLLNHTLRVSKVGRMAVNRVLRGSHLGRDILHALMQAARDRGDTEIVLHAQRSAQGFYGRAGFSPVGEPFDEVGIPHIEMSKRL</sequence>
<dbReference type="Gene3D" id="3.10.129.10">
    <property type="entry name" value="Hotdog Thioesterase"/>
    <property type="match status" value="1"/>
</dbReference>